<dbReference type="Gene3D" id="3.20.20.70">
    <property type="entry name" value="Aldolase class I"/>
    <property type="match status" value="1"/>
</dbReference>
<dbReference type="SFLD" id="SFLDS00029">
    <property type="entry name" value="Radical_SAM"/>
    <property type="match status" value="1"/>
</dbReference>
<dbReference type="InterPro" id="IPR023867">
    <property type="entry name" value="Sulphatase_maturase_rSAM"/>
</dbReference>
<dbReference type="CDD" id="cd21120">
    <property type="entry name" value="SPASM_anSME"/>
    <property type="match status" value="1"/>
</dbReference>
<dbReference type="SFLD" id="SFLDG01386">
    <property type="entry name" value="main_SPASM_domain-containing"/>
    <property type="match status" value="1"/>
</dbReference>
<keyword evidence="4" id="KW-0479">Metal-binding</keyword>
<keyword evidence="5" id="KW-0408">Iron</keyword>
<reference evidence="9" key="1">
    <citation type="journal article" date="2005" name="Int. J. Syst. Evol. Microbiol.">
        <title>Methanofollis formosanus sp. nov., isolated from a fish pond.</title>
        <authorList>
            <person name="Wu S.Y."/>
            <person name="Chen S.C."/>
            <person name="Lai M.C."/>
        </authorList>
    </citation>
    <scope>NUCLEOTIDE SEQUENCE</scope>
    <source>
        <strain evidence="9">ML15</strain>
    </source>
</reference>
<dbReference type="InterPro" id="IPR004027">
    <property type="entry name" value="SEC_C_motif"/>
</dbReference>
<dbReference type="SFLD" id="SFLDG01072">
    <property type="entry name" value="dehydrogenase_like"/>
    <property type="match status" value="1"/>
</dbReference>
<dbReference type="Pfam" id="PF02810">
    <property type="entry name" value="SEC-C"/>
    <property type="match status" value="1"/>
</dbReference>
<evidence type="ECO:0000256" key="3">
    <source>
        <dbReference type="ARBA" id="ARBA00022691"/>
    </source>
</evidence>
<dbReference type="RefSeq" id="WP_220682902.1">
    <property type="nucleotide sequence ID" value="NZ_CP037968.1"/>
</dbReference>
<keyword evidence="3" id="KW-0949">S-adenosyl-L-methionine</keyword>
<keyword evidence="2" id="KW-0004">4Fe-4S</keyword>
<dbReference type="NCBIfam" id="TIGR03942">
    <property type="entry name" value="sulfatase_rSAM"/>
    <property type="match status" value="1"/>
</dbReference>
<dbReference type="Proteomes" id="UP000826709">
    <property type="component" value="Chromosome"/>
</dbReference>
<dbReference type="InterPro" id="IPR023885">
    <property type="entry name" value="4Fe4S-binding_SPASM_dom"/>
</dbReference>
<evidence type="ECO:0000256" key="5">
    <source>
        <dbReference type="ARBA" id="ARBA00023004"/>
    </source>
</evidence>
<feature type="domain" description="Radical SAM core" evidence="8">
    <location>
        <begin position="2"/>
        <end position="231"/>
    </location>
</feature>
<dbReference type="InterPro" id="IPR047207">
    <property type="entry name" value="SPASM_anSME"/>
</dbReference>
<evidence type="ECO:0000256" key="1">
    <source>
        <dbReference type="ARBA" id="ARBA00001966"/>
    </source>
</evidence>
<dbReference type="CDD" id="cd01335">
    <property type="entry name" value="Radical_SAM"/>
    <property type="match status" value="1"/>
</dbReference>
<dbReference type="AlphaFoldDB" id="A0A8G1A0S5"/>
<gene>
    <name evidence="9" type="ORF">E2N92_00335</name>
</gene>
<dbReference type="NCBIfam" id="TIGR04085">
    <property type="entry name" value="rSAM_more_4Fe4S"/>
    <property type="match status" value="1"/>
</dbReference>
<accession>A0A8G1A0S5</accession>
<evidence type="ECO:0000256" key="7">
    <source>
        <dbReference type="ARBA" id="ARBA00023601"/>
    </source>
</evidence>
<evidence type="ECO:0000256" key="6">
    <source>
        <dbReference type="ARBA" id="ARBA00023014"/>
    </source>
</evidence>
<dbReference type="SFLD" id="SFLDG01067">
    <property type="entry name" value="SPASM/twitch_domain_containing"/>
    <property type="match status" value="1"/>
</dbReference>
<evidence type="ECO:0000256" key="4">
    <source>
        <dbReference type="ARBA" id="ARBA00022723"/>
    </source>
</evidence>
<dbReference type="InterPro" id="IPR013785">
    <property type="entry name" value="Aldolase_TIM"/>
</dbReference>
<dbReference type="SFLD" id="SFLDG01384">
    <property type="entry name" value="thioether_bond_formation_requi"/>
    <property type="match status" value="1"/>
</dbReference>
<dbReference type="Pfam" id="PF13186">
    <property type="entry name" value="SPASM"/>
    <property type="match status" value="1"/>
</dbReference>
<dbReference type="PROSITE" id="PS51918">
    <property type="entry name" value="RADICAL_SAM"/>
    <property type="match status" value="1"/>
</dbReference>
<evidence type="ECO:0000313" key="10">
    <source>
        <dbReference type="Proteomes" id="UP000826709"/>
    </source>
</evidence>
<dbReference type="PANTHER" id="PTHR43273">
    <property type="entry name" value="ANAEROBIC SULFATASE-MATURATING ENZYME HOMOLOG ASLB-RELATED"/>
    <property type="match status" value="1"/>
</dbReference>
<organism evidence="9 10">
    <name type="scientific">Methanofollis formosanus</name>
    <dbReference type="NCBI Taxonomy" id="299308"/>
    <lineage>
        <taxon>Archaea</taxon>
        <taxon>Methanobacteriati</taxon>
        <taxon>Methanobacteriota</taxon>
        <taxon>Stenosarchaea group</taxon>
        <taxon>Methanomicrobia</taxon>
        <taxon>Methanomicrobiales</taxon>
        <taxon>Methanomicrobiaceae</taxon>
        <taxon>Methanofollis</taxon>
    </lineage>
</organism>
<dbReference type="InterPro" id="IPR007197">
    <property type="entry name" value="rSAM"/>
</dbReference>
<dbReference type="EMBL" id="CP037968">
    <property type="protein sequence ID" value="QYZ77982.1"/>
    <property type="molecule type" value="Genomic_DNA"/>
</dbReference>
<keyword evidence="10" id="KW-1185">Reference proteome</keyword>
<dbReference type="PANTHER" id="PTHR43273:SF3">
    <property type="entry name" value="ANAEROBIC SULFATASE-MATURATING ENZYME HOMOLOG ASLB-RELATED"/>
    <property type="match status" value="1"/>
</dbReference>
<dbReference type="OrthoDB" id="5620at2157"/>
<name>A0A8G1A0S5_9EURY</name>
<dbReference type="Pfam" id="PF04055">
    <property type="entry name" value="Radical_SAM"/>
    <property type="match status" value="1"/>
</dbReference>
<comment type="cofactor">
    <cofactor evidence="1">
        <name>[4Fe-4S] cluster</name>
        <dbReference type="ChEBI" id="CHEBI:49883"/>
    </cofactor>
</comment>
<dbReference type="KEGG" id="mfk:E2N92_00335"/>
<dbReference type="InterPro" id="IPR058240">
    <property type="entry name" value="rSAM_sf"/>
</dbReference>
<proteinExistence type="inferred from homology"/>
<protein>
    <submittedName>
        <fullName evidence="9">Anaerobic sulfatase maturase</fullName>
    </submittedName>
</protein>
<dbReference type="SUPFAM" id="SSF103642">
    <property type="entry name" value="Sec-C motif"/>
    <property type="match status" value="1"/>
</dbReference>
<keyword evidence="6" id="KW-0411">Iron-sulfur</keyword>
<dbReference type="GO" id="GO:0016491">
    <property type="term" value="F:oxidoreductase activity"/>
    <property type="evidence" value="ECO:0007669"/>
    <property type="project" value="InterPro"/>
</dbReference>
<reference evidence="9" key="2">
    <citation type="submission" date="2019-03" db="EMBL/GenBank/DDBJ databases">
        <authorList>
            <person name="Chen S.-C."/>
            <person name="Wu S.-Y."/>
            <person name="Lai M.-C."/>
        </authorList>
    </citation>
    <scope>NUCLEOTIDE SEQUENCE</scope>
    <source>
        <strain evidence="9">ML15</strain>
    </source>
</reference>
<comment type="similarity">
    <text evidence="7">Belongs to the radical SAM superfamily. Anaerobic sulfatase-maturating enzyme family.</text>
</comment>
<sequence length="417" mass="47143">MSPAPPAFHVLAKPVGAICNLACRYCFYLEKERLYPGSNFQMSEALLGEFLRQYIEGQQVLRVTIAWQGGEPTLMGLDFFRRSVELAERYKKPGMQVSHTIQTNGTLLDDDWCAFFREHNFLVGISIDGPKEVHDAYRVDRRGRGSFDRVMAGLRCLQEHKVEYNILCTVHAANGDHPLETYRFFRDEARAQYLQFIPIVEREDGPTVTDRSVDPVQWGRFLCTIFDEWVRRDVGEVFVQHFDTALAAWTGHPAGLCTFAPTCGAAVALEHNGDLYSCDHFVEPAYLLGNITKTPLAVLVGSENQQRFGREKQDGLPRCCRECPALFACRGGCPKNRFITTPDAEPGLNYLCEGYRIFFSHIDRPMRLMADLLRRGRTADGVMKVLAGEERARVGRNDPCPCGSGVKYKKCHGRRDG</sequence>
<evidence type="ECO:0000313" key="9">
    <source>
        <dbReference type="EMBL" id="QYZ77982.1"/>
    </source>
</evidence>
<dbReference type="SUPFAM" id="SSF102114">
    <property type="entry name" value="Radical SAM enzymes"/>
    <property type="match status" value="1"/>
</dbReference>
<dbReference type="InterPro" id="IPR034491">
    <property type="entry name" value="Anaerob_Ser_sulfatase-maturase"/>
</dbReference>
<dbReference type="SFLD" id="SFLDF00285">
    <property type="entry name" value="anaerobic_Ser-type_sulfatase-m"/>
    <property type="match status" value="1"/>
</dbReference>
<evidence type="ECO:0000256" key="2">
    <source>
        <dbReference type="ARBA" id="ARBA00022485"/>
    </source>
</evidence>
<evidence type="ECO:0000259" key="8">
    <source>
        <dbReference type="PROSITE" id="PS51918"/>
    </source>
</evidence>
<dbReference type="Gene3D" id="3.10.450.50">
    <property type="match status" value="1"/>
</dbReference>
<dbReference type="GO" id="GO:0046872">
    <property type="term" value="F:metal ion binding"/>
    <property type="evidence" value="ECO:0007669"/>
    <property type="project" value="UniProtKB-KW"/>
</dbReference>
<dbReference type="GO" id="GO:0051539">
    <property type="term" value="F:4 iron, 4 sulfur cluster binding"/>
    <property type="evidence" value="ECO:0007669"/>
    <property type="project" value="UniProtKB-KW"/>
</dbReference>